<evidence type="ECO:0000313" key="4">
    <source>
        <dbReference type="Proteomes" id="UP001321450"/>
    </source>
</evidence>
<proteinExistence type="predicted"/>
<feature type="domain" description="PIN" evidence="2">
    <location>
        <begin position="3"/>
        <end position="122"/>
    </location>
</feature>
<dbReference type="InterPro" id="IPR044153">
    <property type="entry name" value="PIN_Pae0151-like"/>
</dbReference>
<evidence type="ECO:0000256" key="1">
    <source>
        <dbReference type="ARBA" id="ARBA00022842"/>
    </source>
</evidence>
<keyword evidence="1" id="KW-0460">Magnesium</keyword>
<dbReference type="KEGG" id="meiy:MIN45_P0959"/>
<dbReference type="RefSeq" id="WP_286293758.1">
    <property type="nucleotide sequence ID" value="NZ_AP024718.1"/>
</dbReference>
<dbReference type="PANTHER" id="PTHR35901:SF1">
    <property type="entry name" value="EXONUCLEASE VAPC9"/>
    <property type="match status" value="1"/>
</dbReference>
<sequence>MKVVLDASVLIKWLLADPEREAHTEKATDLVMAVGRGELDLILPGHWLVEVAAVLCRISPQTAQGDVETLHLLDWPTLDTPSLYRVATRLAVELRYHLFDTLYHATALETGATLVTADAHYWRKAGGLGRITLLPDFTV</sequence>
<organism evidence="3 4">
    <name type="scientific">Methylomarinovum tepidoasis</name>
    <dbReference type="NCBI Taxonomy" id="2840183"/>
    <lineage>
        <taxon>Bacteria</taxon>
        <taxon>Pseudomonadati</taxon>
        <taxon>Pseudomonadota</taxon>
        <taxon>Gammaproteobacteria</taxon>
        <taxon>Methylococcales</taxon>
        <taxon>Methylothermaceae</taxon>
        <taxon>Methylomarinovum</taxon>
    </lineage>
</organism>
<accession>A0AAU9C819</accession>
<dbReference type="InterPro" id="IPR002716">
    <property type="entry name" value="PIN_dom"/>
</dbReference>
<dbReference type="PANTHER" id="PTHR35901">
    <property type="entry name" value="RIBONUCLEASE VAPC3"/>
    <property type="match status" value="1"/>
</dbReference>
<protein>
    <recommendedName>
        <fullName evidence="2">PIN domain-containing protein</fullName>
    </recommendedName>
</protein>
<evidence type="ECO:0000313" key="3">
    <source>
        <dbReference type="EMBL" id="BCX88590.1"/>
    </source>
</evidence>
<evidence type="ECO:0000259" key="2">
    <source>
        <dbReference type="Pfam" id="PF01850"/>
    </source>
</evidence>
<dbReference type="CDD" id="cd09873">
    <property type="entry name" value="PIN_Pae0151-like"/>
    <property type="match status" value="1"/>
</dbReference>
<dbReference type="Proteomes" id="UP001321450">
    <property type="component" value="Chromosome"/>
</dbReference>
<dbReference type="AlphaFoldDB" id="A0AAU9C819"/>
<dbReference type="SUPFAM" id="SSF88723">
    <property type="entry name" value="PIN domain-like"/>
    <property type="match status" value="1"/>
</dbReference>
<name>A0AAU9C819_9GAMM</name>
<reference evidence="4" key="1">
    <citation type="journal article" date="2024" name="Int. J. Syst. Evol. Microbiol.">
        <title>Methylomarinovum tepidoasis sp. nov., a moderately thermophilic methanotroph of the family Methylothermaceae isolated from a deep-sea hydrothermal field.</title>
        <authorList>
            <person name="Hirayama H."/>
            <person name="Takaki Y."/>
            <person name="Abe M."/>
            <person name="Miyazaki M."/>
            <person name="Uematsu K."/>
            <person name="Matsui Y."/>
            <person name="Takai K."/>
        </authorList>
    </citation>
    <scope>NUCLEOTIDE SEQUENCE [LARGE SCALE GENOMIC DNA]</scope>
    <source>
        <strain evidence="4">IN45</strain>
    </source>
</reference>
<dbReference type="InterPro" id="IPR051619">
    <property type="entry name" value="TypeII_TA_RNase_PINc/VapC"/>
</dbReference>
<gene>
    <name evidence="3" type="ORF">MIN45_P0959</name>
</gene>
<dbReference type="EMBL" id="AP024718">
    <property type="protein sequence ID" value="BCX88590.1"/>
    <property type="molecule type" value="Genomic_DNA"/>
</dbReference>
<dbReference type="Pfam" id="PF01850">
    <property type="entry name" value="PIN"/>
    <property type="match status" value="1"/>
</dbReference>
<keyword evidence="4" id="KW-1185">Reference proteome</keyword>
<dbReference type="Gene3D" id="3.40.50.1010">
    <property type="entry name" value="5'-nuclease"/>
    <property type="match status" value="1"/>
</dbReference>
<dbReference type="InterPro" id="IPR029060">
    <property type="entry name" value="PIN-like_dom_sf"/>
</dbReference>